<dbReference type="Gene3D" id="3.30.70.80">
    <property type="entry name" value="Peptidase S8 propeptide/proteinase inhibitor I9"/>
    <property type="match status" value="1"/>
</dbReference>
<dbReference type="Gene3D" id="3.50.30.30">
    <property type="match status" value="1"/>
</dbReference>
<evidence type="ECO:0000259" key="11">
    <source>
        <dbReference type="Pfam" id="PF05922"/>
    </source>
</evidence>
<dbReference type="GeneID" id="115753014"/>
<evidence type="ECO:0000256" key="3">
    <source>
        <dbReference type="ARBA" id="ARBA00022729"/>
    </source>
</evidence>
<evidence type="ECO:0000259" key="9">
    <source>
        <dbReference type="Pfam" id="PF00082"/>
    </source>
</evidence>
<keyword evidence="3 8" id="KW-0732">Signal</keyword>
<dbReference type="Gene3D" id="2.60.40.2310">
    <property type="match status" value="1"/>
</dbReference>
<proteinExistence type="inferred from homology"/>
<reference evidence="14" key="1">
    <citation type="submission" date="2025-08" db="UniProtKB">
        <authorList>
            <consortium name="RefSeq"/>
        </authorList>
    </citation>
    <scope>IDENTIFICATION</scope>
    <source>
        <tissue evidence="14">Leaf</tissue>
    </source>
</reference>
<name>A0ABM3HYM7_9MYRT</name>
<dbReference type="InterPro" id="IPR045051">
    <property type="entry name" value="SBT"/>
</dbReference>
<dbReference type="InterPro" id="IPR000209">
    <property type="entry name" value="Peptidase_S8/S53_dom"/>
</dbReference>
<dbReference type="InterPro" id="IPR023828">
    <property type="entry name" value="Peptidase_S8_Ser-AS"/>
</dbReference>
<evidence type="ECO:0000256" key="8">
    <source>
        <dbReference type="SAM" id="SignalP"/>
    </source>
</evidence>
<dbReference type="CDD" id="cd04852">
    <property type="entry name" value="Peptidases_S8_3"/>
    <property type="match status" value="1"/>
</dbReference>
<feature type="domain" description="Inhibitor I9" evidence="11">
    <location>
        <begin position="28"/>
        <end position="105"/>
    </location>
</feature>
<dbReference type="Pfam" id="PF00082">
    <property type="entry name" value="Peptidase_S8"/>
    <property type="match status" value="1"/>
</dbReference>
<organism evidence="13 14">
    <name type="scientific">Rhodamnia argentea</name>
    <dbReference type="NCBI Taxonomy" id="178133"/>
    <lineage>
        <taxon>Eukaryota</taxon>
        <taxon>Viridiplantae</taxon>
        <taxon>Streptophyta</taxon>
        <taxon>Embryophyta</taxon>
        <taxon>Tracheophyta</taxon>
        <taxon>Spermatophyta</taxon>
        <taxon>Magnoliopsida</taxon>
        <taxon>eudicotyledons</taxon>
        <taxon>Gunneridae</taxon>
        <taxon>Pentapetalae</taxon>
        <taxon>rosids</taxon>
        <taxon>malvids</taxon>
        <taxon>Myrtales</taxon>
        <taxon>Myrtaceae</taxon>
        <taxon>Myrtoideae</taxon>
        <taxon>Myrteae</taxon>
        <taxon>Australasian group</taxon>
        <taxon>Rhodamnia</taxon>
    </lineage>
</organism>
<dbReference type="InterPro" id="IPR041469">
    <property type="entry name" value="Subtilisin-like_FN3"/>
</dbReference>
<dbReference type="InterPro" id="IPR015500">
    <property type="entry name" value="Peptidase_S8_subtilisin-rel"/>
</dbReference>
<feature type="active site" description="Charge relay system" evidence="7">
    <location>
        <position position="575"/>
    </location>
</feature>
<dbReference type="PROSITE" id="PS00138">
    <property type="entry name" value="SUBTILASE_SER"/>
    <property type="match status" value="1"/>
</dbReference>
<evidence type="ECO:0000256" key="7">
    <source>
        <dbReference type="PROSITE-ProRule" id="PRU01240"/>
    </source>
</evidence>
<keyword evidence="2 7" id="KW-0645">Protease</keyword>
<keyword evidence="4 7" id="KW-0378">Hydrolase</keyword>
<evidence type="ECO:0000259" key="12">
    <source>
        <dbReference type="Pfam" id="PF17766"/>
    </source>
</evidence>
<dbReference type="PANTHER" id="PTHR10795">
    <property type="entry name" value="PROPROTEIN CONVERTASE SUBTILISIN/KEXIN"/>
    <property type="match status" value="1"/>
</dbReference>
<dbReference type="Proteomes" id="UP000827889">
    <property type="component" value="Chromosome 9"/>
</dbReference>
<evidence type="ECO:0000256" key="5">
    <source>
        <dbReference type="ARBA" id="ARBA00022825"/>
    </source>
</evidence>
<evidence type="ECO:0000256" key="1">
    <source>
        <dbReference type="ARBA" id="ARBA00011073"/>
    </source>
</evidence>
<dbReference type="InterPro" id="IPR036852">
    <property type="entry name" value="Peptidase_S8/S53_dom_sf"/>
</dbReference>
<dbReference type="SUPFAM" id="SSF52743">
    <property type="entry name" value="Subtilisin-like"/>
    <property type="match status" value="1"/>
</dbReference>
<dbReference type="Pfam" id="PF05922">
    <property type="entry name" value="Inhibitor_I9"/>
    <property type="match status" value="1"/>
</dbReference>
<sequence>MELAMNHVFLLFSLICLPLLSSCVEHQVHIVHFGEHDGSKAKHEIEDYHISHLASVKGIEVEEARSYLLYSYKNSINAFAAVLTPNEASKFSGIDGVVSVIRSEPGKYSLQTTRSWKFVGLDEERQPWNFWDRDRLGQGLWKKAEYGRGVVVGLLDSGVWPESESKSFSDIEMGAIPKSWKGLCQTGQEFDSCHCNRKLIGARFYLKGYEQHYGPLNTTLDYRSPRDVDGHGTHTASTVGGQKVPGASAFGRLAWGTATGGAPLAHLAMYKVCWAIPHMTKQMENTCFEEDILAALDDAIGDGVNVLSLSLGINKPLPYTEDSLALGTFLAMRRGIVTVCAAGNSGPVRSTLSNTAPWVMTVAASSLDRAFVGPLMLGNGMLIEGQSVTPYSLNKFYPLAYAGDVTATDVPGNIRDLCLPNSLSPENAQGKIVLCALGGNGTSFDKGLEVRRAGGVGLIIIDTVMMEPDAPTPVNCLPTTKVDFDTAITILNYIRSAKNPEARIAPAETVIGRTPAPVMASFSSRGPNVVDPNILKPDITAPGLNILAAWSEGDSVSMSEINPRTVEYNLDSGTSMAAPHVAAAAALLKAVHPKWSSAAIRSALMTTATQVNTMNMPITEVTGNAANSFAYGSGHLVPQRAADPGLVYDAAFSDYQDYLCDLRVSFSNYSCPSTKTVSSNLNYPSLQISRLTGAVTVKRTVTNVGPNHEAVYISNVQEPRGAFVAIEPAELSFDRIGQKRSFTITVIADYNMKSELDGEYGLGWYTWTDGVHNVNSPIAVSLG</sequence>
<dbReference type="Pfam" id="PF02225">
    <property type="entry name" value="PA"/>
    <property type="match status" value="1"/>
</dbReference>
<dbReference type="CDD" id="cd02120">
    <property type="entry name" value="PA_subtilisin_like"/>
    <property type="match status" value="1"/>
</dbReference>
<feature type="active site" description="Charge relay system" evidence="7">
    <location>
        <position position="156"/>
    </location>
</feature>
<keyword evidence="5 7" id="KW-0720">Serine protease</keyword>
<evidence type="ECO:0000256" key="2">
    <source>
        <dbReference type="ARBA" id="ARBA00022670"/>
    </source>
</evidence>
<evidence type="ECO:0000256" key="4">
    <source>
        <dbReference type="ARBA" id="ARBA00022801"/>
    </source>
</evidence>
<dbReference type="InterPro" id="IPR003137">
    <property type="entry name" value="PA_domain"/>
</dbReference>
<dbReference type="Gene3D" id="3.40.50.200">
    <property type="entry name" value="Peptidase S8/S53 domain"/>
    <property type="match status" value="1"/>
</dbReference>
<dbReference type="InterPro" id="IPR037045">
    <property type="entry name" value="S8pro/Inhibitor_I9_sf"/>
</dbReference>
<dbReference type="InterPro" id="IPR010259">
    <property type="entry name" value="S8pro/Inhibitor_I9"/>
</dbReference>
<keyword evidence="13" id="KW-1185">Reference proteome</keyword>
<evidence type="ECO:0000313" key="13">
    <source>
        <dbReference type="Proteomes" id="UP000827889"/>
    </source>
</evidence>
<dbReference type="PROSITE" id="PS51892">
    <property type="entry name" value="SUBTILASE"/>
    <property type="match status" value="1"/>
</dbReference>
<feature type="active site" description="Charge relay system" evidence="7">
    <location>
        <position position="231"/>
    </location>
</feature>
<feature type="domain" description="PA" evidence="10">
    <location>
        <begin position="416"/>
        <end position="469"/>
    </location>
</feature>
<dbReference type="InterPro" id="IPR034197">
    <property type="entry name" value="Peptidases_S8_3"/>
</dbReference>
<evidence type="ECO:0000256" key="6">
    <source>
        <dbReference type="ARBA" id="ARBA00023180"/>
    </source>
</evidence>
<keyword evidence="6" id="KW-0325">Glycoprotein</keyword>
<dbReference type="PRINTS" id="PR00723">
    <property type="entry name" value="SUBTILISIN"/>
</dbReference>
<feature type="domain" description="Subtilisin-like protease fibronectin type-III" evidence="12">
    <location>
        <begin position="680"/>
        <end position="780"/>
    </location>
</feature>
<evidence type="ECO:0000313" key="14">
    <source>
        <dbReference type="RefSeq" id="XP_048141693.1"/>
    </source>
</evidence>
<comment type="similarity">
    <text evidence="1 7">Belongs to the peptidase S8 family.</text>
</comment>
<evidence type="ECO:0000259" key="10">
    <source>
        <dbReference type="Pfam" id="PF02225"/>
    </source>
</evidence>
<protein>
    <submittedName>
        <fullName evidence="14">LOW QUALITY PROTEIN: subtilisin-like protease SBT5.6</fullName>
    </submittedName>
</protein>
<dbReference type="RefSeq" id="XP_048141693.1">
    <property type="nucleotide sequence ID" value="XM_048285736.1"/>
</dbReference>
<accession>A0ABM3HYM7</accession>
<feature type="signal peptide" evidence="8">
    <location>
        <begin position="1"/>
        <end position="23"/>
    </location>
</feature>
<feature type="domain" description="Peptidase S8/S53" evidence="9">
    <location>
        <begin position="147"/>
        <end position="634"/>
    </location>
</feature>
<feature type="chain" id="PRO_5045749684" evidence="8">
    <location>
        <begin position="24"/>
        <end position="783"/>
    </location>
</feature>
<dbReference type="Pfam" id="PF17766">
    <property type="entry name" value="fn3_6"/>
    <property type="match status" value="1"/>
</dbReference>
<gene>
    <name evidence="14" type="primary">LOC115753014</name>
</gene>